<accession>A0AAD8SMA8</accession>
<dbReference type="AlphaFoldDB" id="A0AAD8SMA8"/>
<evidence type="ECO:0000256" key="1">
    <source>
        <dbReference type="SAM" id="Phobius"/>
    </source>
</evidence>
<comment type="caution">
    <text evidence="2">The sequence shown here is derived from an EMBL/GenBank/DDBJ whole genome shotgun (WGS) entry which is preliminary data.</text>
</comment>
<dbReference type="Proteomes" id="UP001231189">
    <property type="component" value="Unassembled WGS sequence"/>
</dbReference>
<keyword evidence="1" id="KW-1133">Transmembrane helix</keyword>
<evidence type="ECO:0000313" key="2">
    <source>
        <dbReference type="EMBL" id="KAK1660928.1"/>
    </source>
</evidence>
<keyword evidence="3" id="KW-1185">Reference proteome</keyword>
<keyword evidence="1" id="KW-0812">Transmembrane</keyword>
<gene>
    <name evidence="2" type="ORF">QYE76_049087</name>
</gene>
<evidence type="ECO:0000313" key="3">
    <source>
        <dbReference type="Proteomes" id="UP001231189"/>
    </source>
</evidence>
<feature type="transmembrane region" description="Helical" evidence="1">
    <location>
        <begin position="51"/>
        <end position="74"/>
    </location>
</feature>
<proteinExistence type="predicted"/>
<name>A0AAD8SMA8_LOLMU</name>
<feature type="transmembrane region" description="Helical" evidence="1">
    <location>
        <begin position="86"/>
        <end position="110"/>
    </location>
</feature>
<protein>
    <submittedName>
        <fullName evidence="2">Uncharacterized protein</fullName>
    </submittedName>
</protein>
<reference evidence="2" key="1">
    <citation type="submission" date="2023-07" db="EMBL/GenBank/DDBJ databases">
        <title>A chromosome-level genome assembly of Lolium multiflorum.</title>
        <authorList>
            <person name="Chen Y."/>
            <person name="Copetti D."/>
            <person name="Kolliker R."/>
            <person name="Studer B."/>
        </authorList>
    </citation>
    <scope>NUCLEOTIDE SEQUENCE</scope>
    <source>
        <strain evidence="2">02402/16</strain>
        <tissue evidence="2">Leaf</tissue>
    </source>
</reference>
<dbReference type="EMBL" id="JAUUTY010000003">
    <property type="protein sequence ID" value="KAK1660928.1"/>
    <property type="molecule type" value="Genomic_DNA"/>
</dbReference>
<organism evidence="2 3">
    <name type="scientific">Lolium multiflorum</name>
    <name type="common">Italian ryegrass</name>
    <name type="synonym">Lolium perenne subsp. multiflorum</name>
    <dbReference type="NCBI Taxonomy" id="4521"/>
    <lineage>
        <taxon>Eukaryota</taxon>
        <taxon>Viridiplantae</taxon>
        <taxon>Streptophyta</taxon>
        <taxon>Embryophyta</taxon>
        <taxon>Tracheophyta</taxon>
        <taxon>Spermatophyta</taxon>
        <taxon>Magnoliopsida</taxon>
        <taxon>Liliopsida</taxon>
        <taxon>Poales</taxon>
        <taxon>Poaceae</taxon>
        <taxon>BOP clade</taxon>
        <taxon>Pooideae</taxon>
        <taxon>Poodae</taxon>
        <taxon>Poeae</taxon>
        <taxon>Poeae Chloroplast Group 2 (Poeae type)</taxon>
        <taxon>Loliodinae</taxon>
        <taxon>Loliinae</taxon>
        <taxon>Lolium</taxon>
    </lineage>
</organism>
<sequence>MHALARPHAVITSCPKFVAHGLEKDRVKHAQYLLGSLADMVRGVGGNIGKLLGAFLGVVAHNSTFIAVYSGLVLWGDGDGIASSSWASVGVGVVPIVVVAVGVAVVIVVASGLRGSSVVVVVIGAISLRRWPVVWGESSEE</sequence>
<keyword evidence="1" id="KW-0472">Membrane</keyword>